<evidence type="ECO:0000256" key="2">
    <source>
        <dbReference type="ARBA" id="ARBA00022741"/>
    </source>
</evidence>
<reference evidence="5 6" key="1">
    <citation type="submission" date="2019-04" db="EMBL/GenBank/DDBJ databases">
        <title>Microbes associate with the intestines of laboratory mice.</title>
        <authorList>
            <person name="Navarre W."/>
            <person name="Wong E."/>
            <person name="Huang K."/>
            <person name="Tropini C."/>
            <person name="Ng K."/>
            <person name="Yu B."/>
        </authorList>
    </citation>
    <scope>NUCLEOTIDE SEQUENCE [LARGE SCALE GENOMIC DNA]</scope>
    <source>
        <strain evidence="5 6">NM61_E11</strain>
    </source>
</reference>
<proteinExistence type="predicted"/>
<feature type="domain" description="ABC transporter" evidence="4">
    <location>
        <begin position="2"/>
        <end position="204"/>
    </location>
</feature>
<dbReference type="Pfam" id="PF00005">
    <property type="entry name" value="ABC_tran"/>
    <property type="match status" value="1"/>
</dbReference>
<dbReference type="InterPro" id="IPR027417">
    <property type="entry name" value="P-loop_NTPase"/>
</dbReference>
<dbReference type="GO" id="GO:0016887">
    <property type="term" value="F:ATP hydrolysis activity"/>
    <property type="evidence" value="ECO:0007669"/>
    <property type="project" value="InterPro"/>
</dbReference>
<keyword evidence="2" id="KW-0547">Nucleotide-binding</keyword>
<dbReference type="PANTHER" id="PTHR42939">
    <property type="entry name" value="ABC TRANSPORTER ATP-BINDING PROTEIN ALBC-RELATED"/>
    <property type="match status" value="1"/>
</dbReference>
<dbReference type="InterPro" id="IPR003593">
    <property type="entry name" value="AAA+_ATPase"/>
</dbReference>
<dbReference type="InterPro" id="IPR017871">
    <property type="entry name" value="ABC_transporter-like_CS"/>
</dbReference>
<evidence type="ECO:0000256" key="3">
    <source>
        <dbReference type="ARBA" id="ARBA00022840"/>
    </source>
</evidence>
<protein>
    <submittedName>
        <fullName evidence="5">ABC transporter ATP-binding protein</fullName>
    </submittedName>
</protein>
<organism evidence="5 6">
    <name type="scientific">Lactobacillus intestinalis</name>
    <dbReference type="NCBI Taxonomy" id="151781"/>
    <lineage>
        <taxon>Bacteria</taxon>
        <taxon>Bacillati</taxon>
        <taxon>Bacillota</taxon>
        <taxon>Bacilli</taxon>
        <taxon>Lactobacillales</taxon>
        <taxon>Lactobacillaceae</taxon>
        <taxon>Lactobacillus</taxon>
    </lineage>
</organism>
<dbReference type="EMBL" id="SRYV01000013">
    <property type="protein sequence ID" value="TGY13126.1"/>
    <property type="molecule type" value="Genomic_DNA"/>
</dbReference>
<dbReference type="AlphaFoldDB" id="A0A4S2BEX7"/>
<dbReference type="InterPro" id="IPR003439">
    <property type="entry name" value="ABC_transporter-like_ATP-bd"/>
</dbReference>
<dbReference type="PROSITE" id="PS00211">
    <property type="entry name" value="ABC_TRANSPORTER_1"/>
    <property type="match status" value="1"/>
</dbReference>
<dbReference type="Gene3D" id="3.40.50.300">
    <property type="entry name" value="P-loop containing nucleotide triphosphate hydrolases"/>
    <property type="match status" value="1"/>
</dbReference>
<evidence type="ECO:0000313" key="6">
    <source>
        <dbReference type="Proteomes" id="UP000309117"/>
    </source>
</evidence>
<keyword evidence="1" id="KW-0813">Transport</keyword>
<dbReference type="RefSeq" id="WP_004045603.1">
    <property type="nucleotide sequence ID" value="NZ_AQFR02000003.1"/>
</dbReference>
<dbReference type="SUPFAM" id="SSF52540">
    <property type="entry name" value="P-loop containing nucleoside triphosphate hydrolases"/>
    <property type="match status" value="1"/>
</dbReference>
<keyword evidence="3 5" id="KW-0067">ATP-binding</keyword>
<dbReference type="PANTHER" id="PTHR42939:SF1">
    <property type="entry name" value="ABC TRANSPORTER ATP-BINDING PROTEIN ALBC-RELATED"/>
    <property type="match status" value="1"/>
</dbReference>
<accession>A0A4S2BEX7</accession>
<gene>
    <name evidence="5" type="ORF">E5351_07660</name>
</gene>
<dbReference type="SMART" id="SM00382">
    <property type="entry name" value="AAA"/>
    <property type="match status" value="1"/>
</dbReference>
<dbReference type="PROSITE" id="PS50893">
    <property type="entry name" value="ABC_TRANSPORTER_2"/>
    <property type="match status" value="1"/>
</dbReference>
<name>A0A4S2BEX7_9LACO</name>
<dbReference type="InterPro" id="IPR051782">
    <property type="entry name" value="ABC_Transporter_VariousFunc"/>
</dbReference>
<evidence type="ECO:0000313" key="5">
    <source>
        <dbReference type="EMBL" id="TGY13126.1"/>
    </source>
</evidence>
<comment type="caution">
    <text evidence="5">The sequence shown here is derived from an EMBL/GenBank/DDBJ whole genome shotgun (WGS) entry which is preliminary data.</text>
</comment>
<evidence type="ECO:0000256" key="1">
    <source>
        <dbReference type="ARBA" id="ARBA00022448"/>
    </source>
</evidence>
<evidence type="ECO:0000259" key="4">
    <source>
        <dbReference type="PROSITE" id="PS50893"/>
    </source>
</evidence>
<dbReference type="Proteomes" id="UP000309117">
    <property type="component" value="Unassembled WGS sequence"/>
</dbReference>
<dbReference type="GO" id="GO:0005524">
    <property type="term" value="F:ATP binding"/>
    <property type="evidence" value="ECO:0007669"/>
    <property type="project" value="UniProtKB-KW"/>
</dbReference>
<sequence>MIKVENLTITSRQPILKAFSFNFEKDNIYQIMAENGAGKSTFLRALTQLVKYEGRIVYDNKSYKQSKEKVFFFEDNSWFSDDLNSLDYLDLTKKLWHSTHSITKEIEFWGIDEFRKLPIKKYSLGMKQKLIIAMYFVSDAPYLLMDEITNGLDQETREKFYFRLNELIDRNNKCIILTSHYANEIKKLHNLTTLKLENLSMNEVN</sequence>